<dbReference type="SUPFAM" id="SSF103473">
    <property type="entry name" value="MFS general substrate transporter"/>
    <property type="match status" value="1"/>
</dbReference>
<dbReference type="AlphaFoldDB" id="A0A0D2KYJ5"/>
<evidence type="ECO:0008006" key="10">
    <source>
        <dbReference type="Google" id="ProtNLM"/>
    </source>
</evidence>
<dbReference type="Gene3D" id="1.20.1250.20">
    <property type="entry name" value="MFS general substrate transporter like domains"/>
    <property type="match status" value="2"/>
</dbReference>
<dbReference type="InterPro" id="IPR011701">
    <property type="entry name" value="MFS"/>
</dbReference>
<reference evidence="8 9" key="1">
    <citation type="submission" date="2015-01" db="EMBL/GenBank/DDBJ databases">
        <title>The Genome Sequence of Fonsecaea multimorphosa CBS 102226.</title>
        <authorList>
            <consortium name="The Broad Institute Genomics Platform"/>
            <person name="Cuomo C."/>
            <person name="de Hoog S."/>
            <person name="Gorbushina A."/>
            <person name="Stielow B."/>
            <person name="Teixiera M."/>
            <person name="Abouelleil A."/>
            <person name="Chapman S.B."/>
            <person name="Priest M."/>
            <person name="Young S.K."/>
            <person name="Wortman J."/>
            <person name="Nusbaum C."/>
            <person name="Birren B."/>
        </authorList>
    </citation>
    <scope>NUCLEOTIDE SEQUENCE [LARGE SCALE GENOMIC DNA]</scope>
    <source>
        <strain evidence="8 9">CBS 102226</strain>
    </source>
</reference>
<feature type="transmembrane region" description="Helical" evidence="7">
    <location>
        <begin position="98"/>
        <end position="118"/>
    </location>
</feature>
<dbReference type="OrthoDB" id="3639251at2759"/>
<feature type="transmembrane region" description="Helical" evidence="7">
    <location>
        <begin position="451"/>
        <end position="473"/>
    </location>
</feature>
<keyword evidence="4 7" id="KW-1133">Transmembrane helix</keyword>
<keyword evidence="2" id="KW-0813">Transport</keyword>
<feature type="transmembrane region" description="Helical" evidence="7">
    <location>
        <begin position="191"/>
        <end position="212"/>
    </location>
</feature>
<feature type="transmembrane region" description="Helical" evidence="7">
    <location>
        <begin position="157"/>
        <end position="179"/>
    </location>
</feature>
<dbReference type="GeneID" id="27707773"/>
<dbReference type="GO" id="GO:0016020">
    <property type="term" value="C:membrane"/>
    <property type="evidence" value="ECO:0007669"/>
    <property type="project" value="UniProtKB-SubCell"/>
</dbReference>
<feature type="transmembrane region" description="Helical" evidence="7">
    <location>
        <begin position="384"/>
        <end position="407"/>
    </location>
</feature>
<evidence type="ECO:0000256" key="5">
    <source>
        <dbReference type="ARBA" id="ARBA00023136"/>
    </source>
</evidence>
<keyword evidence="9" id="KW-1185">Reference proteome</keyword>
<sequence length="493" mass="54232">MEKSPPAEHHEGTLPEEKTVIESPSSDEGVSYGGAAAVDHIEYEKRNRRLNRRLDVRILPLCCWIYLLNFLDRGNIGNSKVLNSETGDDLLQQTHMTANGYAVTVSLFSLAYTIFEVPSNYVMKHWVRPSLWLGFLLFAWGALTIGFAGVHNYATVVVLRFLIGAFEAGFFPGIVYFITIWYRFNERAVRIACVVAFCNLAGAFGGAIAYGVGHINGTAGLQGFRWLFIIEGIITLVSASFLFLLPDYPARAKFLNESDRRFAEDRLKERGGGYLRSHASRREVLETFFSPRMLAHYIAYIADVVPQGSFTFFTPTIVTGLGYKSIHAQLLTVPPWCVGFVVAITLSYSADHFNARGWHITLASLVGAVGWLAAGLLPHDAYTARYGCLCLAACGAFPVAPSMANWVACNTPSLLTIPFAIALNNSSAGIGQIIAQWIWKADEADRGYPTGNFTCAACGFFVAAITAGLRLWYGRMNRNGVRDASGAERVWAL</sequence>
<evidence type="ECO:0000256" key="1">
    <source>
        <dbReference type="ARBA" id="ARBA00004141"/>
    </source>
</evidence>
<dbReference type="FunFam" id="1.20.1250.20:FF:000013">
    <property type="entry name" value="MFS general substrate transporter"/>
    <property type="match status" value="1"/>
</dbReference>
<evidence type="ECO:0000256" key="6">
    <source>
        <dbReference type="SAM" id="MobiDB-lite"/>
    </source>
</evidence>
<dbReference type="PANTHER" id="PTHR43791">
    <property type="entry name" value="PERMEASE-RELATED"/>
    <property type="match status" value="1"/>
</dbReference>
<feature type="transmembrane region" description="Helical" evidence="7">
    <location>
        <begin position="414"/>
        <end position="439"/>
    </location>
</feature>
<feature type="compositionally biased region" description="Basic and acidic residues" evidence="6">
    <location>
        <begin position="1"/>
        <end position="20"/>
    </location>
</feature>
<feature type="transmembrane region" description="Helical" evidence="7">
    <location>
        <begin position="224"/>
        <end position="245"/>
    </location>
</feature>
<dbReference type="VEuPathDB" id="FungiDB:Z520_02027"/>
<evidence type="ECO:0000256" key="4">
    <source>
        <dbReference type="ARBA" id="ARBA00022989"/>
    </source>
</evidence>
<keyword evidence="3 7" id="KW-0812">Transmembrane</keyword>
<feature type="transmembrane region" description="Helical" evidence="7">
    <location>
        <begin position="330"/>
        <end position="348"/>
    </location>
</feature>
<accession>A0A0D2KYJ5</accession>
<evidence type="ECO:0000313" key="9">
    <source>
        <dbReference type="Proteomes" id="UP000053411"/>
    </source>
</evidence>
<name>A0A0D2KYJ5_9EURO</name>
<proteinExistence type="predicted"/>
<evidence type="ECO:0000256" key="2">
    <source>
        <dbReference type="ARBA" id="ARBA00022448"/>
    </source>
</evidence>
<protein>
    <recommendedName>
        <fullName evidence="10">Major facilitator superfamily (MFS) profile domain-containing protein</fullName>
    </recommendedName>
</protein>
<feature type="transmembrane region" description="Helical" evidence="7">
    <location>
        <begin position="297"/>
        <end position="318"/>
    </location>
</feature>
<gene>
    <name evidence="8" type="ORF">Z520_02027</name>
</gene>
<dbReference type="InterPro" id="IPR036259">
    <property type="entry name" value="MFS_trans_sf"/>
</dbReference>
<evidence type="ECO:0000256" key="3">
    <source>
        <dbReference type="ARBA" id="ARBA00022692"/>
    </source>
</evidence>
<dbReference type="PANTHER" id="PTHR43791:SF49">
    <property type="entry name" value="TRANSPORTER, PUTATIVE (AFU_ORTHOLOGUE AFUA_4G04250)-RELATED"/>
    <property type="match status" value="1"/>
</dbReference>
<feature type="region of interest" description="Disordered" evidence="6">
    <location>
        <begin position="1"/>
        <end position="31"/>
    </location>
</feature>
<dbReference type="EMBL" id="KN848064">
    <property type="protein sequence ID" value="KIY01889.1"/>
    <property type="molecule type" value="Genomic_DNA"/>
</dbReference>
<organism evidence="8 9">
    <name type="scientific">Fonsecaea multimorphosa CBS 102226</name>
    <dbReference type="NCBI Taxonomy" id="1442371"/>
    <lineage>
        <taxon>Eukaryota</taxon>
        <taxon>Fungi</taxon>
        <taxon>Dikarya</taxon>
        <taxon>Ascomycota</taxon>
        <taxon>Pezizomycotina</taxon>
        <taxon>Eurotiomycetes</taxon>
        <taxon>Chaetothyriomycetidae</taxon>
        <taxon>Chaetothyriales</taxon>
        <taxon>Herpotrichiellaceae</taxon>
        <taxon>Fonsecaea</taxon>
    </lineage>
</organism>
<evidence type="ECO:0000256" key="7">
    <source>
        <dbReference type="SAM" id="Phobius"/>
    </source>
</evidence>
<dbReference type="RefSeq" id="XP_016636011.1">
    <property type="nucleotide sequence ID" value="XM_016772541.1"/>
</dbReference>
<keyword evidence="5 7" id="KW-0472">Membrane</keyword>
<feature type="transmembrane region" description="Helical" evidence="7">
    <location>
        <begin position="54"/>
        <end position="71"/>
    </location>
</feature>
<dbReference type="Pfam" id="PF07690">
    <property type="entry name" value="MFS_1"/>
    <property type="match status" value="1"/>
</dbReference>
<comment type="subcellular location">
    <subcellularLocation>
        <location evidence="1">Membrane</location>
        <topology evidence="1">Multi-pass membrane protein</topology>
    </subcellularLocation>
</comment>
<feature type="transmembrane region" description="Helical" evidence="7">
    <location>
        <begin position="360"/>
        <end position="378"/>
    </location>
</feature>
<dbReference type="FunFam" id="1.20.1250.20:FF:000057">
    <property type="entry name" value="MFS general substrate transporter"/>
    <property type="match status" value="1"/>
</dbReference>
<dbReference type="GO" id="GO:0022857">
    <property type="term" value="F:transmembrane transporter activity"/>
    <property type="evidence" value="ECO:0007669"/>
    <property type="project" value="InterPro"/>
</dbReference>
<evidence type="ECO:0000313" key="8">
    <source>
        <dbReference type="EMBL" id="KIY01889.1"/>
    </source>
</evidence>
<feature type="transmembrane region" description="Helical" evidence="7">
    <location>
        <begin position="130"/>
        <end position="151"/>
    </location>
</feature>
<dbReference type="Proteomes" id="UP000053411">
    <property type="component" value="Unassembled WGS sequence"/>
</dbReference>